<dbReference type="EMBL" id="SOZI01000001">
    <property type="protein sequence ID" value="TNY24673.1"/>
    <property type="molecule type" value="Genomic_DNA"/>
</dbReference>
<evidence type="ECO:0000313" key="1">
    <source>
        <dbReference type="EMBL" id="TNY24673.1"/>
    </source>
</evidence>
<keyword evidence="2" id="KW-1185">Reference proteome</keyword>
<gene>
    <name evidence="1" type="ORF">DMC30DRAFT_412912</name>
</gene>
<dbReference type="Proteomes" id="UP000311382">
    <property type="component" value="Unassembled WGS sequence"/>
</dbReference>
<sequence length="417" mass="46206">MELIEASQPRVGIHSLPSELLDFIVSLVPGRGIIALSLVNKDDPPVFAEDVHPQNVHAAQLEKPLFQWGRVPPDLLAGVERLSLYDATSSSFAAAARALPRLPNLHAILYDDTVQAFADQDDEDTAEDGVAHAFRAFAAHSSRIKTLEVFDSTDGPTVKVSAMRKFAACEVLRTLVLHVERQYFEPRRTLLARVAATYSRLEALEVRQVDELYGFIDLEGILDSPRWQLTVFRCLRRLALTPYGTTVFAFVRSFAPNIELSLKGGRFCALVLAHLDAPLLTSLSITITSRDPRPIDLSSLIPGAFTLPRGLNLRVVLHCLNSFKSDDVFTAACAERDVHASTWQTRLLAPFSPPTWEVDEGRAPEGPTEQRLLAAEAAVDAACDSVVRICERKDRRGLQEVAEALRKVEERRVLEVL</sequence>
<dbReference type="AlphaFoldDB" id="A0A5C5G6B7"/>
<dbReference type="OrthoDB" id="2520614at2759"/>
<name>A0A5C5G6B7_9BASI</name>
<reference evidence="1 2" key="1">
    <citation type="submission" date="2019-03" db="EMBL/GenBank/DDBJ databases">
        <title>Rhodosporidium diobovatum UCD-FST 08-225 genome sequencing, assembly, and annotation.</title>
        <authorList>
            <person name="Fakankun I.U."/>
            <person name="Fristensky B."/>
            <person name="Levin D.B."/>
        </authorList>
    </citation>
    <scope>NUCLEOTIDE SEQUENCE [LARGE SCALE GENOMIC DNA]</scope>
    <source>
        <strain evidence="1 2">UCD-FST 08-225</strain>
    </source>
</reference>
<accession>A0A5C5G6B7</accession>
<proteinExistence type="predicted"/>
<evidence type="ECO:0000313" key="2">
    <source>
        <dbReference type="Proteomes" id="UP000311382"/>
    </source>
</evidence>
<organism evidence="1 2">
    <name type="scientific">Rhodotorula diobovata</name>
    <dbReference type="NCBI Taxonomy" id="5288"/>
    <lineage>
        <taxon>Eukaryota</taxon>
        <taxon>Fungi</taxon>
        <taxon>Dikarya</taxon>
        <taxon>Basidiomycota</taxon>
        <taxon>Pucciniomycotina</taxon>
        <taxon>Microbotryomycetes</taxon>
        <taxon>Sporidiobolales</taxon>
        <taxon>Sporidiobolaceae</taxon>
        <taxon>Rhodotorula</taxon>
    </lineage>
</organism>
<protein>
    <submittedName>
        <fullName evidence="1">Uncharacterized protein</fullName>
    </submittedName>
</protein>
<comment type="caution">
    <text evidence="1">The sequence shown here is derived from an EMBL/GenBank/DDBJ whole genome shotgun (WGS) entry which is preliminary data.</text>
</comment>